<organism evidence="1 2">
    <name type="scientific">Temnothorax longispinosus</name>
    <dbReference type="NCBI Taxonomy" id="300112"/>
    <lineage>
        <taxon>Eukaryota</taxon>
        <taxon>Metazoa</taxon>
        <taxon>Ecdysozoa</taxon>
        <taxon>Arthropoda</taxon>
        <taxon>Hexapoda</taxon>
        <taxon>Insecta</taxon>
        <taxon>Pterygota</taxon>
        <taxon>Neoptera</taxon>
        <taxon>Endopterygota</taxon>
        <taxon>Hymenoptera</taxon>
        <taxon>Apocrita</taxon>
        <taxon>Aculeata</taxon>
        <taxon>Formicoidea</taxon>
        <taxon>Formicidae</taxon>
        <taxon>Myrmicinae</taxon>
        <taxon>Temnothorax</taxon>
    </lineage>
</organism>
<gene>
    <name evidence="1" type="ORF">DBV15_12485</name>
</gene>
<protein>
    <submittedName>
        <fullName evidence="1">Uncharacterized protein</fullName>
    </submittedName>
</protein>
<accession>A0A4S2L2Z9</accession>
<evidence type="ECO:0000313" key="1">
    <source>
        <dbReference type="EMBL" id="TGZ57135.1"/>
    </source>
</evidence>
<name>A0A4S2L2Z9_9HYME</name>
<reference evidence="1 2" key="1">
    <citation type="journal article" date="2019" name="Philos. Trans. R. Soc. Lond., B, Biol. Sci.">
        <title>Ant behaviour and brain gene expression of defending hosts depend on the ecological success of the intruding social parasite.</title>
        <authorList>
            <person name="Kaur R."/>
            <person name="Stoldt M."/>
            <person name="Jongepier E."/>
            <person name="Feldmeyer B."/>
            <person name="Menzel F."/>
            <person name="Bornberg-Bauer E."/>
            <person name="Foitzik S."/>
        </authorList>
    </citation>
    <scope>NUCLEOTIDE SEQUENCE [LARGE SCALE GENOMIC DNA]</scope>
    <source>
        <tissue evidence="1">Whole body</tissue>
    </source>
</reference>
<dbReference type="AlphaFoldDB" id="A0A4S2L2Z9"/>
<keyword evidence="2" id="KW-1185">Reference proteome</keyword>
<dbReference type="Proteomes" id="UP000310200">
    <property type="component" value="Unassembled WGS sequence"/>
</dbReference>
<evidence type="ECO:0000313" key="2">
    <source>
        <dbReference type="Proteomes" id="UP000310200"/>
    </source>
</evidence>
<sequence>MLAEKATGVWEGNGEHLPRSDRRNLFKRFESADLTRLWRIYARSVDEKVKDWQGEHRANGGEKESRNGESDIRKLYETARLSKIDGILGFAPISHDLPTTRTVKKKNEIKEAADGCRKRSLGKGKWRDGVDTV</sequence>
<comment type="caution">
    <text evidence="1">The sequence shown here is derived from an EMBL/GenBank/DDBJ whole genome shotgun (WGS) entry which is preliminary data.</text>
</comment>
<proteinExistence type="predicted"/>
<dbReference type="EMBL" id="QBLH01000202">
    <property type="protein sequence ID" value="TGZ57135.1"/>
    <property type="molecule type" value="Genomic_DNA"/>
</dbReference>